<dbReference type="Gene3D" id="2.60.120.200">
    <property type="match status" value="1"/>
</dbReference>
<dbReference type="InterPro" id="IPR000757">
    <property type="entry name" value="Beta-glucanase-like"/>
</dbReference>
<dbReference type="EMBL" id="RBIL01000001">
    <property type="protein sequence ID" value="RKQ90376.1"/>
    <property type="molecule type" value="Genomic_DNA"/>
</dbReference>
<keyword evidence="10" id="KW-0732">Signal</keyword>
<reference evidence="12 13" key="1">
    <citation type="submission" date="2018-10" db="EMBL/GenBank/DDBJ databases">
        <title>Genomic Encyclopedia of Archaeal and Bacterial Type Strains, Phase II (KMG-II): from individual species to whole genera.</title>
        <authorList>
            <person name="Goeker M."/>
        </authorList>
    </citation>
    <scope>NUCLEOTIDE SEQUENCE [LARGE SCALE GENOMIC DNA]</scope>
    <source>
        <strain evidence="12 13">DSM 14954</strain>
    </source>
</reference>
<dbReference type="InterPro" id="IPR008264">
    <property type="entry name" value="Beta_glucanase"/>
</dbReference>
<dbReference type="InterPro" id="IPR044791">
    <property type="entry name" value="Beta-glucanase/XTH"/>
</dbReference>
<proteinExistence type="predicted"/>
<dbReference type="GO" id="GO:0042972">
    <property type="term" value="F:licheninase activity"/>
    <property type="evidence" value="ECO:0007669"/>
    <property type="project" value="UniProtKB-EC"/>
</dbReference>
<gene>
    <name evidence="12" type="ORF">C8N24_0178</name>
</gene>
<dbReference type="PANTHER" id="PTHR31062">
    <property type="entry name" value="XYLOGLUCAN ENDOTRANSGLUCOSYLASE/HYDROLASE PROTEIN 8-RELATED"/>
    <property type="match status" value="1"/>
</dbReference>
<evidence type="ECO:0000256" key="7">
    <source>
        <dbReference type="ARBA" id="ARBA00029771"/>
    </source>
</evidence>
<dbReference type="OrthoDB" id="9809583at2"/>
<dbReference type="Proteomes" id="UP000278962">
    <property type="component" value="Unassembled WGS sequence"/>
</dbReference>
<feature type="active site" description="Proton donor" evidence="9">
    <location>
        <position position="119"/>
    </location>
</feature>
<feature type="chain" id="PRO_5024930558" description="Beta-glucanase" evidence="10">
    <location>
        <begin position="22"/>
        <end position="220"/>
    </location>
</feature>
<evidence type="ECO:0000256" key="6">
    <source>
        <dbReference type="ARBA" id="ARBA00029722"/>
    </source>
</evidence>
<feature type="active site" description="Nucleophile" evidence="9">
    <location>
        <position position="115"/>
    </location>
</feature>
<evidence type="ECO:0000256" key="5">
    <source>
        <dbReference type="ARBA" id="ARBA00023295"/>
    </source>
</evidence>
<dbReference type="EC" id="3.2.1.73" evidence="2"/>
<evidence type="ECO:0000256" key="1">
    <source>
        <dbReference type="ARBA" id="ARBA00000481"/>
    </source>
</evidence>
<name>A0A660L7M6_9ACTN</name>
<evidence type="ECO:0000259" key="11">
    <source>
        <dbReference type="PROSITE" id="PS51762"/>
    </source>
</evidence>
<dbReference type="InterPro" id="IPR013320">
    <property type="entry name" value="ConA-like_dom_sf"/>
</dbReference>
<comment type="catalytic activity">
    <reaction evidence="1">
        <text>Hydrolysis of (1-&gt;4)-beta-D-glucosidic linkages in beta-D-glucans containing (1-&gt;3)- and (1-&gt;4)-bonds.</text>
        <dbReference type="EC" id="3.2.1.73"/>
    </reaction>
</comment>
<evidence type="ECO:0000256" key="4">
    <source>
        <dbReference type="ARBA" id="ARBA00022801"/>
    </source>
</evidence>
<sequence>MSRLLLLAVLAVLIVPSTANAATATAFSDGFSTLEATRWTAGEHQLGRSALTAGNVVVGNGALALVLPDGTTDGGEIRSTQTYASGVATARMQVADAPSSITGFFLYAAPDYASEIDIEVFNDPSGRVMFTTYAGGRQTHTETRTLGFDPTAAMHDYEIAWSNGRVTFSVDGTALRTWNNGVTKLPMNLFANAWFPSWLDGLAPAGRRATVIDQIEYRRR</sequence>
<dbReference type="PRINTS" id="PR00737">
    <property type="entry name" value="GLHYDRLASE16"/>
</dbReference>
<comment type="caution">
    <text evidence="12">The sequence shown here is derived from an EMBL/GenBank/DDBJ whole genome shotgun (WGS) entry which is preliminary data.</text>
</comment>
<feature type="signal peptide" evidence="10">
    <location>
        <begin position="1"/>
        <end position="21"/>
    </location>
</feature>
<dbReference type="GO" id="GO:0005975">
    <property type="term" value="P:carbohydrate metabolic process"/>
    <property type="evidence" value="ECO:0007669"/>
    <property type="project" value="InterPro"/>
</dbReference>
<protein>
    <recommendedName>
        <fullName evidence="3">Beta-glucanase</fullName>
        <ecNumber evidence="2">3.2.1.73</ecNumber>
    </recommendedName>
    <alternativeName>
        <fullName evidence="8">1,3-1,4-beta-D-glucan 4-glucanohydrolase</fullName>
    </alternativeName>
    <alternativeName>
        <fullName evidence="7">Endo-beta-1,3-1,4 glucanase</fullName>
    </alternativeName>
    <alternativeName>
        <fullName evidence="6">Lichenase</fullName>
    </alternativeName>
</protein>
<keyword evidence="13" id="KW-1185">Reference proteome</keyword>
<accession>A0A660L7M6</accession>
<evidence type="ECO:0000313" key="13">
    <source>
        <dbReference type="Proteomes" id="UP000278962"/>
    </source>
</evidence>
<dbReference type="CDD" id="cd00413">
    <property type="entry name" value="Glyco_hydrolase_16"/>
    <property type="match status" value="1"/>
</dbReference>
<evidence type="ECO:0000256" key="9">
    <source>
        <dbReference type="PIRSR" id="PIRSR608264-1"/>
    </source>
</evidence>
<organism evidence="12 13">
    <name type="scientific">Solirubrobacter pauli</name>
    <dbReference type="NCBI Taxonomy" id="166793"/>
    <lineage>
        <taxon>Bacteria</taxon>
        <taxon>Bacillati</taxon>
        <taxon>Actinomycetota</taxon>
        <taxon>Thermoleophilia</taxon>
        <taxon>Solirubrobacterales</taxon>
        <taxon>Solirubrobacteraceae</taxon>
        <taxon>Solirubrobacter</taxon>
    </lineage>
</organism>
<dbReference type="SUPFAM" id="SSF49899">
    <property type="entry name" value="Concanavalin A-like lectins/glucanases"/>
    <property type="match status" value="1"/>
</dbReference>
<evidence type="ECO:0000256" key="2">
    <source>
        <dbReference type="ARBA" id="ARBA00012690"/>
    </source>
</evidence>
<evidence type="ECO:0000313" key="12">
    <source>
        <dbReference type="EMBL" id="RKQ90376.1"/>
    </source>
</evidence>
<evidence type="ECO:0000256" key="3">
    <source>
        <dbReference type="ARBA" id="ARBA00014569"/>
    </source>
</evidence>
<evidence type="ECO:0000256" key="8">
    <source>
        <dbReference type="ARBA" id="ARBA00031665"/>
    </source>
</evidence>
<keyword evidence="5" id="KW-0326">Glycosidase</keyword>
<evidence type="ECO:0000256" key="10">
    <source>
        <dbReference type="SAM" id="SignalP"/>
    </source>
</evidence>
<dbReference type="RefSeq" id="WP_121246874.1">
    <property type="nucleotide sequence ID" value="NZ_RBIL01000001.1"/>
</dbReference>
<dbReference type="AlphaFoldDB" id="A0A660L7M6"/>
<dbReference type="PROSITE" id="PS51762">
    <property type="entry name" value="GH16_2"/>
    <property type="match status" value="1"/>
</dbReference>
<feature type="domain" description="GH16" evidence="11">
    <location>
        <begin position="8"/>
        <end position="220"/>
    </location>
</feature>
<dbReference type="Pfam" id="PF00722">
    <property type="entry name" value="Glyco_hydro_16"/>
    <property type="match status" value="1"/>
</dbReference>
<keyword evidence="4 12" id="KW-0378">Hydrolase</keyword>